<proteinExistence type="predicted"/>
<dbReference type="EMBL" id="CP104006">
    <property type="protein sequence ID" value="UWM44698.1"/>
    <property type="molecule type" value="Genomic_DNA"/>
</dbReference>
<organism evidence="1 2">
    <name type="scientific">Yersinia alsatica</name>
    <dbReference type="NCBI Taxonomy" id="2890317"/>
    <lineage>
        <taxon>Bacteria</taxon>
        <taxon>Pseudomonadati</taxon>
        <taxon>Pseudomonadota</taxon>
        <taxon>Gammaproteobacteria</taxon>
        <taxon>Enterobacterales</taxon>
        <taxon>Yersiniaceae</taxon>
        <taxon>Yersinia</taxon>
    </lineage>
</organism>
<accession>A0ABY5UMJ7</accession>
<name>A0ABY5UMJ7_9GAMM</name>
<keyword evidence="2" id="KW-1185">Reference proteome</keyword>
<protein>
    <submittedName>
        <fullName evidence="1">Uncharacterized protein</fullName>
    </submittedName>
</protein>
<gene>
    <name evidence="1" type="ORF">N0H69_18910</name>
</gene>
<sequence length="99" mass="11319">MTKPYEPWEGYEEQFMREVSGYMPGSLIAEKLERSIQSVYSKASDMDVTLISNRPSRRWTETELQLLGKDADEKVAHLTGRTLKSVMCKRASLFITKAA</sequence>
<dbReference type="Proteomes" id="UP001057860">
    <property type="component" value="Chromosome"/>
</dbReference>
<evidence type="ECO:0000313" key="1">
    <source>
        <dbReference type="EMBL" id="UWM44698.1"/>
    </source>
</evidence>
<dbReference type="GeneID" id="75142115"/>
<reference evidence="1" key="1">
    <citation type="submission" date="2022-08" db="EMBL/GenBank/DDBJ databases">
        <authorList>
            <person name="Bogun A."/>
            <person name="Kislichkina A."/>
            <person name="Solomentsev V."/>
            <person name="Skryabin Y."/>
            <person name="Sizova A."/>
            <person name="Platonov M."/>
            <person name="Dentovskaya S."/>
        </authorList>
    </citation>
    <scope>NUCLEOTIDE SEQUENCE</scope>
    <source>
        <strain evidence="1">SCPM-O-B-7604</strain>
    </source>
</reference>
<evidence type="ECO:0000313" key="2">
    <source>
        <dbReference type="Proteomes" id="UP001057860"/>
    </source>
</evidence>
<dbReference type="RefSeq" id="WP_050151444.1">
    <property type="nucleotide sequence ID" value="NZ_CABHWQ010000021.1"/>
</dbReference>